<feature type="compositionally biased region" description="Basic residues" evidence="1">
    <location>
        <begin position="1591"/>
        <end position="1602"/>
    </location>
</feature>
<reference evidence="2" key="1">
    <citation type="submission" date="2016-10" db="EMBL/GenBank/DDBJ databases">
        <authorList>
            <person name="Benchimol M."/>
            <person name="Almeida L.G."/>
            <person name="Vasconcelos A.T."/>
            <person name="Perreira-Neves A."/>
            <person name="Rosa I.A."/>
            <person name="Tasca T."/>
            <person name="Bogo M.R."/>
            <person name="de Souza W."/>
        </authorList>
    </citation>
    <scope>NUCLEOTIDE SEQUENCE [LARGE SCALE GENOMIC DNA]</scope>
    <source>
        <strain evidence="2">K</strain>
    </source>
</reference>
<feature type="region of interest" description="Disordered" evidence="1">
    <location>
        <begin position="1572"/>
        <end position="1616"/>
    </location>
</feature>
<dbReference type="PANTHER" id="PTHR33487:SF1">
    <property type="entry name" value="CILIA- AND FLAGELLA-ASSOCIATED PROTEIN 54"/>
    <property type="match status" value="1"/>
</dbReference>
<dbReference type="InterPro" id="IPR027912">
    <property type="entry name" value="CFAP54"/>
</dbReference>
<evidence type="ECO:0000313" key="3">
    <source>
        <dbReference type="Proteomes" id="UP000179807"/>
    </source>
</evidence>
<sequence length="2346" mass="264006">MSRTPEAELKSLSDIMSTINSIFQYDPNLVFSDSFERIKLQLNNIEDLINETASNPSNYWVIYNIVISILPICERIIFAGYSDHVLEFLLLLNNTLSSILIFCTSRFIPFRLQVFTIVCSAFANTEDPRDKDADQFVHTFKNDINQLKQLEECNVNGLAETIKLCDGTKCKLSDIFQTAATTIELMAVHFNVNEEIVFERVGSANKQKRKPARPVKEEPTPQVIQPPPPHTINLIANAFNSPLSKNDYLNKYGQAAQAWTNPECQLAPSLLHRLIFSFLKAGNALEGHEALAAALPDDLIVQLATAISTEDWLETSNIMEKLPQETISTDFQFFNEIALKIWKRFCANNIDTPSVLKGVLHVMFLSPAPCPMQTAMVALHYCWYLDEQNMNEEAAISAQSALKVMEEYRDIFTIRKFTRVIPSSTKIPNKPLDQGYLLFEKWLECLHTDLLTIWIKSKLKHGLKVDTEAAKIQYAKDIENTKAERIKAMKLYGKFSIKQKEHFDNLLNRQFKPPSHSTATEQELMDHFKNNNAAKALLYTQMAFFRPSRAASLLEKARQNLTELEAKKLPLNSPVLYVNRTEIGFLYPYSTPGAKKVAIYGKETVGSSGLTLSNVALSGTGIKQDVIDPFIVTKLKPNTLYSFGFGAFDSLNELIDNITEPFSVTTCHDLSTELAYCYLASASYRLKDMGTFDVALSFLLNRFVDIVKVNEDHAFYQQTNPFNKFMLKTTTFSEPAPLLRAFSSALMMAARLFAAKPIYATSFQRIAVVLSQILHNHDLTLQICHEMFAILQPLLVNIYHTQWVFHPLLYIIDTLKHNKNTAKTELHQNLSAQCAYAFENILVQLYQEKQLSSYIMKMVVELPPNLSRSAFMMFASKNQLLEANVNDTTLPLCAAEMFRTSPEKSYDELFNKFKLDPQFPAAAVFLVSAAHNAGLCSKGVEWCNAALDYIKSTLHENDEKQPTKKANSRAANNKPTPKRRLPIRGKKNEMIKQSTEDATETIAATKIISVWNKYQHRRANIAKFDAVNKYRAALNLLLAMCLIEQDQQLINATTQETSRTGRKDKTIQQNKGRASKHSNPKRATPGEEDPAQNNQSAAVISALRRAIVIGARSNDDIIIKSAATFFHVYISTISPGTSSFNILSPLASSICQVLIYNLPLQETYSQDLLRDVLIFMMNDNQINNIRINLQVACKFCQLSGQHLWILSNPEDIPPELHSVQSSLQQRDPAENQFYEADTIYQRAIRSHLYPNEPANNSNEALIKGISEIAVALQHKQKLSMSVCLLSKLAFILFDRNETALATTKLCEALECHFRLVRAHEKVDQILKGETEASFYQKHSWSGCMSIFVISSLISLYSDRVHAMQLSRLAAFSISAIFSATPSHPQKQIDFADFEPSEIIQGVDIFSEYDPHMPLLEPAPALYMSIAISNLISSLLSYEMYFEMFKPLSFARHFYRFIVREKRGLARARLFTIMACTQFGILQPAIKIINDIITNYGEPRITKESSLYPASAKKIIFEVSEPPNSPTNLEAARTIATPAHLTQIMQNYGSSIMCHYVICVSRILQNIALVSDPSGSTASDSTNSKQKDGNARGKHRGRQHHGKKDFETSQNAQLSPTVDSFDGSLRNADMLLSDVLSKELKPEQALIKLELQLEKAMIYMGQWRWEDAIRVAQTIIKSNPTPPTMNIPYIDRPMLLASGLVSTATQIIANASYNLHDYQDAQKVASPYMKCLLLIHKADYEGATQLLTQIALHPPITAFHREYVLSVAQLVSLFCFNPQLYESIQLKLNQKDKNIIKPVELITQLYKSTYSFFTEQLGMNEGRSYFIRDTHLLVRIKHLQAEVNSCFNGLANPIELLADAQNLLTNKCPYIAHGLAFLLNATCSRIQMQSFLAKNPTLIQYWNHDINPLSSGVNISPDFIEKLTLLLHTMFAQAPDCVVHPESQQSILDFAVLAGVSSNENGKRLEQSLAILSVASAVRSSRRFIQSLIAQSPDAPPSGSCPFLLLNDHKDQKLRGIAAAYYSHVCSLDLPFFDTEIYEMRTLLYFKCFEEQCTSFKSLQQASEQLTLDAGQVVGQWYQVDSKIFKLGDGMTSENVTIANRSSTAISRTSFSRSSRTSTTASGRRGQRSANLKGSLYFFIGVIVDLDEAAKKKPPTSKGGSTSIPNDSIKLTPLMIAAQQNDLRSVSNEMSEVGLELEEATRMESSDAQCEAPPQCEPQETPDAKRKRSRQAKSKAASPEVTQNVSLLKNQAQLAMKNAEIKWKLTLHKAESIFNKSNRIISFLVEQRNRWPTEVKMDAVEMSNATTISHFFNTQYGINEKSPQLAEWLCQYCTTNPPTNFTSPRVE</sequence>
<evidence type="ECO:0000256" key="1">
    <source>
        <dbReference type="SAM" id="MobiDB-lite"/>
    </source>
</evidence>
<comment type="caution">
    <text evidence="2">The sequence shown here is derived from an EMBL/GenBank/DDBJ whole genome shotgun (WGS) entry which is preliminary data.</text>
</comment>
<feature type="compositionally biased region" description="Polar residues" evidence="1">
    <location>
        <begin position="1572"/>
        <end position="1583"/>
    </location>
</feature>
<dbReference type="GO" id="GO:0060271">
    <property type="term" value="P:cilium assembly"/>
    <property type="evidence" value="ECO:0007669"/>
    <property type="project" value="TreeGrafter"/>
</dbReference>
<dbReference type="GeneID" id="94830054"/>
<organism evidence="2 3">
    <name type="scientific">Tritrichomonas foetus</name>
    <dbReference type="NCBI Taxonomy" id="1144522"/>
    <lineage>
        <taxon>Eukaryota</taxon>
        <taxon>Metamonada</taxon>
        <taxon>Parabasalia</taxon>
        <taxon>Tritrichomonadida</taxon>
        <taxon>Tritrichomonadidae</taxon>
        <taxon>Tritrichomonas</taxon>
    </lineage>
</organism>
<dbReference type="OrthoDB" id="10484647at2759"/>
<keyword evidence="3" id="KW-1185">Reference proteome</keyword>
<feature type="region of interest" description="Disordered" evidence="1">
    <location>
        <begin position="2197"/>
        <end position="2241"/>
    </location>
</feature>
<proteinExistence type="predicted"/>
<dbReference type="Pfam" id="PF14858">
    <property type="entry name" value="CFAP54_N"/>
    <property type="match status" value="1"/>
</dbReference>
<feature type="compositionally biased region" description="Polar residues" evidence="1">
    <location>
        <begin position="1607"/>
        <end position="1616"/>
    </location>
</feature>
<dbReference type="Proteomes" id="UP000179807">
    <property type="component" value="Unassembled WGS sequence"/>
</dbReference>
<dbReference type="VEuPathDB" id="TrichDB:TRFO_10273"/>
<feature type="compositionally biased region" description="Basic residues" evidence="1">
    <location>
        <begin position="976"/>
        <end position="985"/>
    </location>
</feature>
<feature type="region of interest" description="Disordered" evidence="1">
    <location>
        <begin position="205"/>
        <end position="228"/>
    </location>
</feature>
<dbReference type="PANTHER" id="PTHR33487">
    <property type="entry name" value="CILIA- AND FLAGELLA-ASSOCIATED PROTEIN 54"/>
    <property type="match status" value="1"/>
</dbReference>
<feature type="region of interest" description="Disordered" evidence="1">
    <location>
        <begin position="1054"/>
        <end position="1095"/>
    </location>
</feature>
<name>A0A1J4JF33_9EUKA</name>
<evidence type="ECO:0000313" key="2">
    <source>
        <dbReference type="EMBL" id="OHS95868.1"/>
    </source>
</evidence>
<dbReference type="RefSeq" id="XP_068349005.1">
    <property type="nucleotide sequence ID" value="XM_068495350.1"/>
</dbReference>
<accession>A0A1J4JF33</accession>
<protein>
    <submittedName>
        <fullName evidence="2">Uncharacterized protein</fullName>
    </submittedName>
</protein>
<gene>
    <name evidence="2" type="ORF">TRFO_10273</name>
</gene>
<dbReference type="EMBL" id="MLAK01001215">
    <property type="protein sequence ID" value="OHS95868.1"/>
    <property type="molecule type" value="Genomic_DNA"/>
</dbReference>
<feature type="region of interest" description="Disordered" evidence="1">
    <location>
        <begin position="957"/>
        <end position="996"/>
    </location>
</feature>